<protein>
    <submittedName>
        <fullName evidence="1">Uncharacterized protein</fullName>
    </submittedName>
</protein>
<dbReference type="Proteomes" id="UP001500596">
    <property type="component" value="Unassembled WGS sequence"/>
</dbReference>
<keyword evidence="2" id="KW-1185">Reference proteome</keyword>
<dbReference type="EMBL" id="BAAAPK010000001">
    <property type="protein sequence ID" value="GAA1678279.1"/>
    <property type="molecule type" value="Genomic_DNA"/>
</dbReference>
<accession>A0ABP4SV83</accession>
<gene>
    <name evidence="1" type="ORF">GCM10009807_22720</name>
</gene>
<reference evidence="2" key="1">
    <citation type="journal article" date="2019" name="Int. J. Syst. Evol. Microbiol.">
        <title>The Global Catalogue of Microorganisms (GCM) 10K type strain sequencing project: providing services to taxonomists for standard genome sequencing and annotation.</title>
        <authorList>
            <consortium name="The Broad Institute Genomics Platform"/>
            <consortium name="The Broad Institute Genome Sequencing Center for Infectious Disease"/>
            <person name="Wu L."/>
            <person name="Ma J."/>
        </authorList>
    </citation>
    <scope>NUCLEOTIDE SEQUENCE [LARGE SCALE GENOMIC DNA]</scope>
    <source>
        <strain evidence="2">JCM 15575</strain>
    </source>
</reference>
<evidence type="ECO:0000313" key="2">
    <source>
        <dbReference type="Proteomes" id="UP001500596"/>
    </source>
</evidence>
<evidence type="ECO:0000313" key="1">
    <source>
        <dbReference type="EMBL" id="GAA1678279.1"/>
    </source>
</evidence>
<sequence>MYETEPSAIVDGAALTIDGWRVVSYAQVIARLADRYPERPLHEIEAIVDREADAFTGGRVLVVPLGVEEGAAEILGRSCS</sequence>
<comment type="caution">
    <text evidence="1">The sequence shown here is derived from an EMBL/GenBank/DDBJ whole genome shotgun (WGS) entry which is preliminary data.</text>
</comment>
<organism evidence="1 2">
    <name type="scientific">Microbacterium lacus</name>
    <dbReference type="NCBI Taxonomy" id="415217"/>
    <lineage>
        <taxon>Bacteria</taxon>
        <taxon>Bacillati</taxon>
        <taxon>Actinomycetota</taxon>
        <taxon>Actinomycetes</taxon>
        <taxon>Micrococcales</taxon>
        <taxon>Microbacteriaceae</taxon>
        <taxon>Microbacterium</taxon>
    </lineage>
</organism>
<dbReference type="NCBIfam" id="NF046112">
    <property type="entry name" value="MSMEG_6209_Nter"/>
    <property type="match status" value="1"/>
</dbReference>
<name>A0ABP4SV83_9MICO</name>
<proteinExistence type="predicted"/>
<dbReference type="RefSeq" id="WP_344054633.1">
    <property type="nucleotide sequence ID" value="NZ_BAAAPK010000001.1"/>
</dbReference>